<dbReference type="EMBL" id="JAUFPT010000032">
    <property type="protein sequence ID" value="MDN3571315.1"/>
    <property type="molecule type" value="Genomic_DNA"/>
</dbReference>
<accession>A0ABT8ANW9</accession>
<keyword evidence="9" id="KW-1185">Reference proteome</keyword>
<sequence length="540" mass="56107">MWRALAFLALLALAAFGAVWIADRPGTVTVVWNGYQVGTSLALALVGVIAAAIVLGLLWAIVRGVIGLPEALVRGSADRRRAKGLSALSRGMVAVGSGDPLAARRYAGDAERLLGTEPLTLLLKAQAAQISGDRDAAESAFQRMVDDPETRVLGLRGLFVEARRREDETAARAYASEAARLAPSVTWANDALLEAQSADGDWGSALETIERRSSLGLIDKASARRQRAVLLTAIAGEREAGEPELAAERVLQAVKLAPELVPAACIAGRLLSRRGDLKKASRVVEAAWKANPHPDLAKVYLGLRPGDSVRDRLARAETLAKLSVWHPESRLALGQAALDARDYKRAREAAKPLLADRPTARACLLMAAIEEAEHGAASGQAREWLARAARAPRDPLWIADGVASETWAPVSPVTGRLDAFVWREPPNTLAAPEPAVEPEPDASGPVLVPARTVEASTPPMASQPPIAAKPPMAPSAVAPLPTLVPAAPGAPKASGSDSVSAGMAAAAPGDAKASGSDPVSAGMAAAALPASQAAGVRRTG</sequence>
<comment type="subcellular location">
    <subcellularLocation>
        <location evidence="1">Membrane</location>
    </subcellularLocation>
</comment>
<dbReference type="Proteomes" id="UP001244297">
    <property type="component" value="Unassembled WGS sequence"/>
</dbReference>
<protein>
    <submittedName>
        <fullName evidence="8">Heme biosynthesis HemY N-terminal domain-containing protein</fullName>
    </submittedName>
</protein>
<evidence type="ECO:0000256" key="5">
    <source>
        <dbReference type="SAM" id="MobiDB-lite"/>
    </source>
</evidence>
<dbReference type="Pfam" id="PF07219">
    <property type="entry name" value="HemY_N"/>
    <property type="match status" value="1"/>
</dbReference>
<gene>
    <name evidence="8" type="ORF">QWZ18_11885</name>
</gene>
<proteinExistence type="predicted"/>
<dbReference type="PIRSF" id="PIRSF031802">
    <property type="entry name" value="UCP031802"/>
    <property type="match status" value="1"/>
</dbReference>
<organism evidence="8 9">
    <name type="scientific">Methylobacterium longum</name>
    <dbReference type="NCBI Taxonomy" id="767694"/>
    <lineage>
        <taxon>Bacteria</taxon>
        <taxon>Pseudomonadati</taxon>
        <taxon>Pseudomonadota</taxon>
        <taxon>Alphaproteobacteria</taxon>
        <taxon>Hyphomicrobiales</taxon>
        <taxon>Methylobacteriaceae</taxon>
        <taxon>Methylobacterium</taxon>
    </lineage>
</organism>
<evidence type="ECO:0000256" key="3">
    <source>
        <dbReference type="ARBA" id="ARBA00022989"/>
    </source>
</evidence>
<evidence type="ECO:0000256" key="2">
    <source>
        <dbReference type="ARBA" id="ARBA00022692"/>
    </source>
</evidence>
<keyword evidence="4 6" id="KW-0472">Membrane</keyword>
<dbReference type="InterPro" id="IPR011990">
    <property type="entry name" value="TPR-like_helical_dom_sf"/>
</dbReference>
<evidence type="ECO:0000256" key="4">
    <source>
        <dbReference type="ARBA" id="ARBA00023136"/>
    </source>
</evidence>
<feature type="compositionally biased region" description="Low complexity" evidence="5">
    <location>
        <begin position="488"/>
        <end position="534"/>
    </location>
</feature>
<dbReference type="InterPro" id="IPR010817">
    <property type="entry name" value="HemY_N"/>
</dbReference>
<evidence type="ECO:0000313" key="9">
    <source>
        <dbReference type="Proteomes" id="UP001244297"/>
    </source>
</evidence>
<dbReference type="Gene3D" id="1.25.40.10">
    <property type="entry name" value="Tetratricopeptide repeat domain"/>
    <property type="match status" value="2"/>
</dbReference>
<feature type="region of interest" description="Disordered" evidence="5">
    <location>
        <begin position="488"/>
        <end position="540"/>
    </location>
</feature>
<evidence type="ECO:0000259" key="7">
    <source>
        <dbReference type="Pfam" id="PF07219"/>
    </source>
</evidence>
<evidence type="ECO:0000313" key="8">
    <source>
        <dbReference type="EMBL" id="MDN3571315.1"/>
    </source>
</evidence>
<comment type="caution">
    <text evidence="8">The sequence shown here is derived from an EMBL/GenBank/DDBJ whole genome shotgun (WGS) entry which is preliminary data.</text>
</comment>
<reference evidence="9" key="1">
    <citation type="journal article" date="2019" name="Int. J. Syst. Evol. Microbiol.">
        <title>The Global Catalogue of Microorganisms (GCM) 10K type strain sequencing project: providing services to taxonomists for standard genome sequencing and annotation.</title>
        <authorList>
            <consortium name="The Broad Institute Genomics Platform"/>
            <consortium name="The Broad Institute Genome Sequencing Center for Infectious Disease"/>
            <person name="Wu L."/>
            <person name="Ma J."/>
        </authorList>
    </citation>
    <scope>NUCLEOTIDE SEQUENCE [LARGE SCALE GENOMIC DNA]</scope>
    <source>
        <strain evidence="9">CECT 7806</strain>
    </source>
</reference>
<evidence type="ECO:0000256" key="6">
    <source>
        <dbReference type="SAM" id="Phobius"/>
    </source>
</evidence>
<feature type="transmembrane region" description="Helical" evidence="6">
    <location>
        <begin position="41"/>
        <end position="62"/>
    </location>
</feature>
<keyword evidence="2 6" id="KW-0812">Transmembrane</keyword>
<dbReference type="RefSeq" id="WP_238284685.1">
    <property type="nucleotide sequence ID" value="NZ_BPQS01000001.1"/>
</dbReference>
<keyword evidence="3 6" id="KW-1133">Transmembrane helix</keyword>
<feature type="region of interest" description="Disordered" evidence="5">
    <location>
        <begin position="454"/>
        <end position="473"/>
    </location>
</feature>
<name>A0ABT8ANW9_9HYPH</name>
<evidence type="ECO:0000256" key="1">
    <source>
        <dbReference type="ARBA" id="ARBA00004370"/>
    </source>
</evidence>
<feature type="domain" description="HemY N-terminal" evidence="7">
    <location>
        <begin position="26"/>
        <end position="132"/>
    </location>
</feature>
<dbReference type="InterPro" id="IPR016982">
    <property type="entry name" value="Mms48"/>
</dbReference>
<dbReference type="SUPFAM" id="SSF48452">
    <property type="entry name" value="TPR-like"/>
    <property type="match status" value="1"/>
</dbReference>